<comment type="caution">
    <text evidence="2">The sequence shown here is derived from an EMBL/GenBank/DDBJ whole genome shotgun (WGS) entry which is preliminary data.</text>
</comment>
<protein>
    <submittedName>
        <fullName evidence="2">Uncharacterized protein</fullName>
    </submittedName>
</protein>
<name>A0ABT8YF50_9HYPH</name>
<keyword evidence="3" id="KW-1185">Reference proteome</keyword>
<reference evidence="2" key="1">
    <citation type="journal article" date="2015" name="Int. J. Syst. Evol. Microbiol.">
        <title>Rhizobium alvei sp. nov., isolated from a freshwater river.</title>
        <authorList>
            <person name="Sheu S.Y."/>
            <person name="Huang H.W."/>
            <person name="Young C.C."/>
            <person name="Chen W.M."/>
        </authorList>
    </citation>
    <scope>NUCLEOTIDE SEQUENCE</scope>
    <source>
        <strain evidence="2">TNR-22</strain>
    </source>
</reference>
<keyword evidence="1" id="KW-1133">Transmembrane helix</keyword>
<dbReference type="Proteomes" id="UP001174932">
    <property type="component" value="Unassembled WGS sequence"/>
</dbReference>
<feature type="transmembrane region" description="Helical" evidence="1">
    <location>
        <begin position="70"/>
        <end position="87"/>
    </location>
</feature>
<dbReference type="RefSeq" id="WP_304374141.1">
    <property type="nucleotide sequence ID" value="NZ_JAUOZU010000001.1"/>
</dbReference>
<keyword evidence="1" id="KW-0812">Transmembrane</keyword>
<sequence>MALGRVVYVVVVILLGVASISANAFPMETGLVILFGCQSLMQVLTFPLGFIASLFAGGLIYSGVFTPLESLLFATPLFAGLGYWQWFHLLPRIYGRAPDPTQTS</sequence>
<evidence type="ECO:0000313" key="2">
    <source>
        <dbReference type="EMBL" id="MDO6962353.1"/>
    </source>
</evidence>
<feature type="transmembrane region" description="Helical" evidence="1">
    <location>
        <begin position="6"/>
        <end position="25"/>
    </location>
</feature>
<accession>A0ABT8YF50</accession>
<evidence type="ECO:0000313" key="3">
    <source>
        <dbReference type="Proteomes" id="UP001174932"/>
    </source>
</evidence>
<reference evidence="2" key="2">
    <citation type="submission" date="2023-07" db="EMBL/GenBank/DDBJ databases">
        <authorList>
            <person name="Shen H."/>
        </authorList>
    </citation>
    <scope>NUCLEOTIDE SEQUENCE</scope>
    <source>
        <strain evidence="2">TNR-22</strain>
    </source>
</reference>
<keyword evidence="1" id="KW-0472">Membrane</keyword>
<feature type="transmembrane region" description="Helical" evidence="1">
    <location>
        <begin position="46"/>
        <end position="64"/>
    </location>
</feature>
<gene>
    <name evidence="2" type="ORF">Q4481_00200</name>
</gene>
<evidence type="ECO:0000256" key="1">
    <source>
        <dbReference type="SAM" id="Phobius"/>
    </source>
</evidence>
<organism evidence="2 3">
    <name type="scientific">Rhizobium alvei</name>
    <dbReference type="NCBI Taxonomy" id="1132659"/>
    <lineage>
        <taxon>Bacteria</taxon>
        <taxon>Pseudomonadati</taxon>
        <taxon>Pseudomonadota</taxon>
        <taxon>Alphaproteobacteria</taxon>
        <taxon>Hyphomicrobiales</taxon>
        <taxon>Rhizobiaceae</taxon>
        <taxon>Rhizobium/Agrobacterium group</taxon>
        <taxon>Rhizobium</taxon>
    </lineage>
</organism>
<dbReference type="EMBL" id="JAUOZU010000001">
    <property type="protein sequence ID" value="MDO6962353.1"/>
    <property type="molecule type" value="Genomic_DNA"/>
</dbReference>
<proteinExistence type="predicted"/>